<accession>A0A0A9CW48</accession>
<reference evidence="1" key="1">
    <citation type="submission" date="2014-09" db="EMBL/GenBank/DDBJ databases">
        <authorList>
            <person name="Magalhaes I.L.F."/>
            <person name="Oliveira U."/>
            <person name="Santos F.R."/>
            <person name="Vidigal T.H.D.A."/>
            <person name="Brescovit A.D."/>
            <person name="Santos A.J."/>
        </authorList>
    </citation>
    <scope>NUCLEOTIDE SEQUENCE</scope>
    <source>
        <tissue evidence="1">Shoot tissue taken approximately 20 cm above the soil surface</tissue>
    </source>
</reference>
<dbReference type="AlphaFoldDB" id="A0A0A9CW48"/>
<name>A0A0A9CW48_ARUDO</name>
<dbReference type="EMBL" id="GBRH01218054">
    <property type="protein sequence ID" value="JAD79841.1"/>
    <property type="molecule type" value="Transcribed_RNA"/>
</dbReference>
<organism evidence="1">
    <name type="scientific">Arundo donax</name>
    <name type="common">Giant reed</name>
    <name type="synonym">Donax arundinaceus</name>
    <dbReference type="NCBI Taxonomy" id="35708"/>
    <lineage>
        <taxon>Eukaryota</taxon>
        <taxon>Viridiplantae</taxon>
        <taxon>Streptophyta</taxon>
        <taxon>Embryophyta</taxon>
        <taxon>Tracheophyta</taxon>
        <taxon>Spermatophyta</taxon>
        <taxon>Magnoliopsida</taxon>
        <taxon>Liliopsida</taxon>
        <taxon>Poales</taxon>
        <taxon>Poaceae</taxon>
        <taxon>PACMAD clade</taxon>
        <taxon>Arundinoideae</taxon>
        <taxon>Arundineae</taxon>
        <taxon>Arundo</taxon>
    </lineage>
</organism>
<protein>
    <submittedName>
        <fullName evidence="1">Uncharacterized protein</fullName>
    </submittedName>
</protein>
<proteinExistence type="predicted"/>
<evidence type="ECO:0000313" key="1">
    <source>
        <dbReference type="EMBL" id="JAD79841.1"/>
    </source>
</evidence>
<reference evidence="1" key="2">
    <citation type="journal article" date="2015" name="Data Brief">
        <title>Shoot transcriptome of the giant reed, Arundo donax.</title>
        <authorList>
            <person name="Barrero R.A."/>
            <person name="Guerrero F.D."/>
            <person name="Moolhuijzen P."/>
            <person name="Goolsby J.A."/>
            <person name="Tidwell J."/>
            <person name="Bellgard S.E."/>
            <person name="Bellgard M.I."/>
        </authorList>
    </citation>
    <scope>NUCLEOTIDE SEQUENCE</scope>
    <source>
        <tissue evidence="1">Shoot tissue taken approximately 20 cm above the soil surface</tissue>
    </source>
</reference>
<sequence length="38" mass="4356">MHIPFPTISTNSNLCTVIHVQRALLIQCHLILEVHLLH</sequence>